<dbReference type="SMART" id="SM00867">
    <property type="entry name" value="YceI"/>
    <property type="match status" value="1"/>
</dbReference>
<reference evidence="4" key="1">
    <citation type="journal article" date="2019" name="Int. J. Syst. Evol. Microbiol.">
        <title>The Global Catalogue of Microorganisms (GCM) 10K type strain sequencing project: providing services to taxonomists for standard genome sequencing and annotation.</title>
        <authorList>
            <consortium name="The Broad Institute Genomics Platform"/>
            <consortium name="The Broad Institute Genome Sequencing Center for Infectious Disease"/>
            <person name="Wu L."/>
            <person name="Ma J."/>
        </authorList>
    </citation>
    <scope>NUCLEOTIDE SEQUENCE [LARGE SCALE GENOMIC DNA]</scope>
    <source>
        <strain evidence="4">CGMCC 1.13718</strain>
    </source>
</reference>
<evidence type="ECO:0000313" key="4">
    <source>
        <dbReference type="Proteomes" id="UP001596425"/>
    </source>
</evidence>
<dbReference type="EMBL" id="JBHSVR010000001">
    <property type="protein sequence ID" value="MFC6632065.1"/>
    <property type="molecule type" value="Genomic_DNA"/>
</dbReference>
<feature type="chain" id="PRO_5045338930" evidence="1">
    <location>
        <begin position="22"/>
        <end position="215"/>
    </location>
</feature>
<keyword evidence="4" id="KW-1185">Reference proteome</keyword>
<dbReference type="Gene3D" id="2.40.128.110">
    <property type="entry name" value="Lipid/polyisoprenoid-binding, YceI-like"/>
    <property type="match status" value="1"/>
</dbReference>
<keyword evidence="1" id="KW-0732">Signal</keyword>
<dbReference type="Proteomes" id="UP001596425">
    <property type="component" value="Unassembled WGS sequence"/>
</dbReference>
<sequence>MFHRSARLFSLLLLLAGPVSAESVDFAIDSPASDIHWRIYSDGPLPLGHNHIISTSRISGSVRLADAPEASHFELLIPVAALLVDSPALRQRYGKQFSSRVSPRARAGTRANMLGNSLLNAAHHPDIRLGGSAVVARDKRRQNLVLDTTLELAGRSIRLKIPAQIEFGDREVRARGHFTLSHSQLGLAPFRAALGALRVADNIDFTYDIQARRTE</sequence>
<feature type="signal peptide" evidence="1">
    <location>
        <begin position="1"/>
        <end position="21"/>
    </location>
</feature>
<evidence type="ECO:0000256" key="1">
    <source>
        <dbReference type="SAM" id="SignalP"/>
    </source>
</evidence>
<dbReference type="InterPro" id="IPR007372">
    <property type="entry name" value="Lipid/polyisoprenoid-bd_YceI"/>
</dbReference>
<evidence type="ECO:0000313" key="3">
    <source>
        <dbReference type="EMBL" id="MFC6632065.1"/>
    </source>
</evidence>
<feature type="domain" description="Lipid/polyisoprenoid-binding YceI-like" evidence="2">
    <location>
        <begin position="25"/>
        <end position="212"/>
    </location>
</feature>
<dbReference type="SUPFAM" id="SSF101874">
    <property type="entry name" value="YceI-like"/>
    <property type="match status" value="1"/>
</dbReference>
<proteinExistence type="predicted"/>
<comment type="caution">
    <text evidence="3">The sequence shown here is derived from an EMBL/GenBank/DDBJ whole genome shotgun (WGS) entry which is preliminary data.</text>
</comment>
<accession>A0ABW1YKK5</accession>
<name>A0ABW1YKK5_9GAMM</name>
<organism evidence="3 4">
    <name type="scientific">Microbulbifer taiwanensis</name>
    <dbReference type="NCBI Taxonomy" id="986746"/>
    <lineage>
        <taxon>Bacteria</taxon>
        <taxon>Pseudomonadati</taxon>
        <taxon>Pseudomonadota</taxon>
        <taxon>Gammaproteobacteria</taxon>
        <taxon>Cellvibrionales</taxon>
        <taxon>Microbulbiferaceae</taxon>
        <taxon>Microbulbifer</taxon>
    </lineage>
</organism>
<gene>
    <name evidence="3" type="ORF">ACFQBM_02175</name>
</gene>
<evidence type="ECO:0000259" key="2">
    <source>
        <dbReference type="SMART" id="SM00867"/>
    </source>
</evidence>
<dbReference type="RefSeq" id="WP_193192183.1">
    <property type="nucleotide sequence ID" value="NZ_JACZFR010000026.1"/>
</dbReference>
<protein>
    <submittedName>
        <fullName evidence="3">YceI family protein</fullName>
    </submittedName>
</protein>
<dbReference type="InterPro" id="IPR036761">
    <property type="entry name" value="TTHA0802/YceI-like_sf"/>
</dbReference>